<dbReference type="PANTHER" id="PTHR32114">
    <property type="entry name" value="ABC TRANSPORTER ABCH.3"/>
    <property type="match status" value="1"/>
</dbReference>
<evidence type="ECO:0000256" key="1">
    <source>
        <dbReference type="SAM" id="Coils"/>
    </source>
</evidence>
<dbReference type="RefSeq" id="WP_044315059.1">
    <property type="nucleotide sequence ID" value="NZ_JXXD01000098.1"/>
</dbReference>
<dbReference type="InterPro" id="IPR027417">
    <property type="entry name" value="P-loop_NTPase"/>
</dbReference>
<dbReference type="Pfam" id="PF13476">
    <property type="entry name" value="AAA_23"/>
    <property type="match status" value="1"/>
</dbReference>
<dbReference type="PANTHER" id="PTHR32114:SF2">
    <property type="entry name" value="ABC TRANSPORTER ABCH.3"/>
    <property type="match status" value="1"/>
</dbReference>
<dbReference type="EMBL" id="JXXD01000098">
    <property type="protein sequence ID" value="KIZ35981.1"/>
    <property type="molecule type" value="Genomic_DNA"/>
</dbReference>
<dbReference type="Proteomes" id="UP000032439">
    <property type="component" value="Unassembled WGS sequence"/>
</dbReference>
<comment type="caution">
    <text evidence="3">The sequence shown here is derived from an EMBL/GenBank/DDBJ whole genome shotgun (WGS) entry which is preliminary data.</text>
</comment>
<gene>
    <name evidence="3" type="ORF">LO50_11450</name>
</gene>
<feature type="domain" description="Rad50/SbcC-type AAA" evidence="2">
    <location>
        <begin position="8"/>
        <end position="235"/>
    </location>
</feature>
<accession>A0A0D7E601</accession>
<evidence type="ECO:0000259" key="2">
    <source>
        <dbReference type="Pfam" id="PF13476"/>
    </source>
</evidence>
<feature type="coiled-coil region" evidence="1">
    <location>
        <begin position="201"/>
        <end position="249"/>
    </location>
</feature>
<protein>
    <recommendedName>
        <fullName evidence="2">Rad50/SbcC-type AAA domain-containing protein</fullName>
    </recommendedName>
</protein>
<evidence type="ECO:0000313" key="3">
    <source>
        <dbReference type="EMBL" id="KIZ35981.1"/>
    </source>
</evidence>
<name>A0A0D7E601_STUST</name>
<dbReference type="NCBIfam" id="TIGR03185">
    <property type="entry name" value="DNA_S_dndD"/>
    <property type="match status" value="1"/>
</dbReference>
<dbReference type="InterPro" id="IPR017599">
    <property type="entry name" value="DNA_S_DndD"/>
</dbReference>
<organism evidence="3 4">
    <name type="scientific">Stutzerimonas stutzeri</name>
    <name type="common">Pseudomonas stutzeri</name>
    <dbReference type="NCBI Taxonomy" id="316"/>
    <lineage>
        <taxon>Bacteria</taxon>
        <taxon>Pseudomonadati</taxon>
        <taxon>Pseudomonadota</taxon>
        <taxon>Gammaproteobacteria</taxon>
        <taxon>Pseudomonadales</taxon>
        <taxon>Pseudomonadaceae</taxon>
        <taxon>Stutzerimonas</taxon>
    </lineage>
</organism>
<feature type="coiled-coil region" evidence="1">
    <location>
        <begin position="386"/>
        <end position="457"/>
    </location>
</feature>
<dbReference type="AlphaFoldDB" id="A0A0D7E601"/>
<dbReference type="InterPro" id="IPR038729">
    <property type="entry name" value="Rad50/SbcC_AAA"/>
</dbReference>
<reference evidence="3 4" key="1">
    <citation type="submission" date="2014-11" db="EMBL/GenBank/DDBJ databases">
        <title>Genomics and ecophysiology of heterotrophic nitrogen fixing bacteria isolated from estuarine surface water.</title>
        <authorList>
            <person name="Bentzon-Tilia M."/>
            <person name="Severin I."/>
            <person name="Hansen L.H."/>
            <person name="Riemann L."/>
        </authorList>
    </citation>
    <scope>NUCLEOTIDE SEQUENCE [LARGE SCALE GENOMIC DNA]</scope>
    <source>
        <strain evidence="3 4">BAL361</strain>
    </source>
</reference>
<evidence type="ECO:0000313" key="4">
    <source>
        <dbReference type="Proteomes" id="UP000032439"/>
    </source>
</evidence>
<sequence length="662" mass="74265">MAKLTINQISIQNLGPFREQQSFDFSVNASRPVILVKALNGSGKTTLLTSLQIGLYGYKAVNIARRSEYDQLVSGLQRKDATGNARIDIALTIERGADLQTLTLRREWIPRESGLREVFKVYQHAFEDIALTEDWDEFINSILPVELVHLFLFDGEKIEALANPERLPQLLRRATEVFLGLGGIDALASDLKAVARRAGGKKAVAGELSEAQTQLEQYGQQLDQINERIAMLTQQQALARTELDDAQRKAQIFAVEAQRSGLQTYQQAAELKGRLEVCKERHTQARASLVAALEDPLLPLAWLGPLWGSYKTQWGLDKQAQNAALLSDEFIKRDERILAVLEAQAPQARQAVADLLKQDLQALEVAKQHKPILLPGGDPAEIEPLLLVAKRQLQQAQSAVEQAQRDVDKAQKAVDQIPDEEQLSSVFANMQTYTQAVSDAELKLRGLAKELDEARTSQNHFENRVNTARQKLRTESKESEFQLHSLEAAERAKTALLAFRERLLASKAQWLSEMITAEFKQLLRKRNLISRVTVEPQTYAVSIEDVNGHSLPMERLSAGERQILAIAVLSALISERKGRFPVVVDTPLARLDRKHREALIHNFFAKVSHQVLVLSTDEEVEGSVHDALEQHMIREYALTFDDERRRSIASVKAHQLQLEASL</sequence>
<dbReference type="SUPFAM" id="SSF52540">
    <property type="entry name" value="P-loop containing nucleoside triphosphate hydrolases"/>
    <property type="match status" value="1"/>
</dbReference>
<proteinExistence type="predicted"/>
<dbReference type="GO" id="GO:0006302">
    <property type="term" value="P:double-strand break repair"/>
    <property type="evidence" value="ECO:0007669"/>
    <property type="project" value="InterPro"/>
</dbReference>
<dbReference type="Gene3D" id="3.40.50.300">
    <property type="entry name" value="P-loop containing nucleotide triphosphate hydrolases"/>
    <property type="match status" value="2"/>
</dbReference>
<dbReference type="GO" id="GO:0016887">
    <property type="term" value="F:ATP hydrolysis activity"/>
    <property type="evidence" value="ECO:0007669"/>
    <property type="project" value="InterPro"/>
</dbReference>
<keyword evidence="1" id="KW-0175">Coiled coil</keyword>
<dbReference type="PATRIC" id="fig|316.110.peg.4923"/>